<dbReference type="EMBL" id="JAIXMP010000006">
    <property type="protein sequence ID" value="KAI9271817.1"/>
    <property type="molecule type" value="Genomic_DNA"/>
</dbReference>
<reference evidence="2" key="1">
    <citation type="journal article" date="2022" name="IScience">
        <title>Evolution of zygomycete secretomes and the origins of terrestrial fungal ecologies.</title>
        <authorList>
            <person name="Chang Y."/>
            <person name="Wang Y."/>
            <person name="Mondo S."/>
            <person name="Ahrendt S."/>
            <person name="Andreopoulos W."/>
            <person name="Barry K."/>
            <person name="Beard J."/>
            <person name="Benny G.L."/>
            <person name="Blankenship S."/>
            <person name="Bonito G."/>
            <person name="Cuomo C."/>
            <person name="Desiro A."/>
            <person name="Gervers K.A."/>
            <person name="Hundley H."/>
            <person name="Kuo A."/>
            <person name="LaButti K."/>
            <person name="Lang B.F."/>
            <person name="Lipzen A."/>
            <person name="O'Donnell K."/>
            <person name="Pangilinan J."/>
            <person name="Reynolds N."/>
            <person name="Sandor L."/>
            <person name="Smith M.E."/>
            <person name="Tsang A."/>
            <person name="Grigoriev I.V."/>
            <person name="Stajich J.E."/>
            <person name="Spatafora J.W."/>
        </authorList>
    </citation>
    <scope>NUCLEOTIDE SEQUENCE</scope>
    <source>
        <strain evidence="2">RSA 2281</strain>
    </source>
</reference>
<dbReference type="GO" id="GO:0000175">
    <property type="term" value="F:3'-5'-RNA exonuclease activity"/>
    <property type="evidence" value="ECO:0007669"/>
    <property type="project" value="TreeGrafter"/>
</dbReference>
<dbReference type="Proteomes" id="UP001209540">
    <property type="component" value="Unassembled WGS sequence"/>
</dbReference>
<sequence>MVSSISCTAIAANQNPNSVDNIRMVSWNIRMDALPNSISVNETIANLPSGIPSDPDSYFPNTVERPWSERRIAVANTLLFDRADFVGLQEVTKRQLDDLQVLLGNDFAHIGVGREDGKEDGEYSPIFYKKSAAKLINWDTFWLSKSPFEPSKYPGAGNTRICTTAQFKGKSGIFTYMNTHLDHISDEQRGYGLSLVLHRAKYEAIKTQRPVFVTGDFNSQTDQLGYKVITGQAEPLELNSTFIEKYSWSKEQEKDFVFKDLVGETAPERRSGSHATFTGFPKPSDTKSYSRIDFVMAGSTGGWKSNSFRVGETLTDDGLWSSDHKPVYSDISIYKGKY</sequence>
<feature type="domain" description="Endonuclease/exonuclease/phosphatase" evidence="1">
    <location>
        <begin position="25"/>
        <end position="324"/>
    </location>
</feature>
<dbReference type="InterPro" id="IPR005135">
    <property type="entry name" value="Endo/exonuclease/phosphatase"/>
</dbReference>
<gene>
    <name evidence="2" type="ORF">BDA99DRAFT_433745</name>
</gene>
<protein>
    <submittedName>
        <fullName evidence="2">DNase I-like protein</fullName>
    </submittedName>
</protein>
<dbReference type="SUPFAM" id="SSF56219">
    <property type="entry name" value="DNase I-like"/>
    <property type="match status" value="1"/>
</dbReference>
<evidence type="ECO:0000313" key="2">
    <source>
        <dbReference type="EMBL" id="KAI9271817.1"/>
    </source>
</evidence>
<dbReference type="PANTHER" id="PTHR12121:SF36">
    <property type="entry name" value="ENDONUCLEASE_EXONUCLEASE_PHOSPHATASE DOMAIN-CONTAINING PROTEIN"/>
    <property type="match status" value="1"/>
</dbReference>
<evidence type="ECO:0000313" key="3">
    <source>
        <dbReference type="Proteomes" id="UP001209540"/>
    </source>
</evidence>
<name>A0AAD5K768_9FUNG</name>
<dbReference type="PANTHER" id="PTHR12121">
    <property type="entry name" value="CARBON CATABOLITE REPRESSOR PROTEIN 4"/>
    <property type="match status" value="1"/>
</dbReference>
<keyword evidence="3" id="KW-1185">Reference proteome</keyword>
<dbReference type="InterPro" id="IPR050410">
    <property type="entry name" value="CCR4/nocturin_mRNA_transcr"/>
</dbReference>
<comment type="caution">
    <text evidence="2">The sequence shown here is derived from an EMBL/GenBank/DDBJ whole genome shotgun (WGS) entry which is preliminary data.</text>
</comment>
<dbReference type="InterPro" id="IPR036691">
    <property type="entry name" value="Endo/exonu/phosph_ase_sf"/>
</dbReference>
<dbReference type="AlphaFoldDB" id="A0AAD5K768"/>
<dbReference type="CDD" id="cd09083">
    <property type="entry name" value="EEP-1"/>
    <property type="match status" value="1"/>
</dbReference>
<evidence type="ECO:0000259" key="1">
    <source>
        <dbReference type="Pfam" id="PF03372"/>
    </source>
</evidence>
<reference evidence="2" key="2">
    <citation type="submission" date="2023-02" db="EMBL/GenBank/DDBJ databases">
        <authorList>
            <consortium name="DOE Joint Genome Institute"/>
            <person name="Mondo S.J."/>
            <person name="Chang Y."/>
            <person name="Wang Y."/>
            <person name="Ahrendt S."/>
            <person name="Andreopoulos W."/>
            <person name="Barry K."/>
            <person name="Beard J."/>
            <person name="Benny G.L."/>
            <person name="Blankenship S."/>
            <person name="Bonito G."/>
            <person name="Cuomo C."/>
            <person name="Desiro A."/>
            <person name="Gervers K.A."/>
            <person name="Hundley H."/>
            <person name="Kuo A."/>
            <person name="LaButti K."/>
            <person name="Lang B.F."/>
            <person name="Lipzen A."/>
            <person name="O'Donnell K."/>
            <person name="Pangilinan J."/>
            <person name="Reynolds N."/>
            <person name="Sandor L."/>
            <person name="Smith M.W."/>
            <person name="Tsang A."/>
            <person name="Grigoriev I.V."/>
            <person name="Stajich J.E."/>
            <person name="Spatafora J.W."/>
        </authorList>
    </citation>
    <scope>NUCLEOTIDE SEQUENCE</scope>
    <source>
        <strain evidence="2">RSA 2281</strain>
    </source>
</reference>
<proteinExistence type="predicted"/>
<accession>A0AAD5K768</accession>
<organism evidence="2 3">
    <name type="scientific">Phascolomyces articulosus</name>
    <dbReference type="NCBI Taxonomy" id="60185"/>
    <lineage>
        <taxon>Eukaryota</taxon>
        <taxon>Fungi</taxon>
        <taxon>Fungi incertae sedis</taxon>
        <taxon>Mucoromycota</taxon>
        <taxon>Mucoromycotina</taxon>
        <taxon>Mucoromycetes</taxon>
        <taxon>Mucorales</taxon>
        <taxon>Lichtheimiaceae</taxon>
        <taxon>Phascolomyces</taxon>
    </lineage>
</organism>
<dbReference type="Pfam" id="PF03372">
    <property type="entry name" value="Exo_endo_phos"/>
    <property type="match status" value="1"/>
</dbReference>
<dbReference type="Gene3D" id="3.60.10.10">
    <property type="entry name" value="Endonuclease/exonuclease/phosphatase"/>
    <property type="match status" value="1"/>
</dbReference>